<dbReference type="AlphaFoldDB" id="A0A2G8KZG2"/>
<evidence type="ECO:0000313" key="2">
    <source>
        <dbReference type="EMBL" id="PIK53413.1"/>
    </source>
</evidence>
<dbReference type="EMBL" id="MRZV01000288">
    <property type="protein sequence ID" value="PIK53413.1"/>
    <property type="molecule type" value="Genomic_DNA"/>
</dbReference>
<feature type="compositionally biased region" description="Polar residues" evidence="1">
    <location>
        <begin position="113"/>
        <end position="127"/>
    </location>
</feature>
<dbReference type="Proteomes" id="UP000230750">
    <property type="component" value="Unassembled WGS sequence"/>
</dbReference>
<keyword evidence="3" id="KW-1185">Reference proteome</keyword>
<feature type="region of interest" description="Disordered" evidence="1">
    <location>
        <begin position="86"/>
        <end position="131"/>
    </location>
</feature>
<name>A0A2G8KZG2_STIJA</name>
<protein>
    <recommendedName>
        <fullName evidence="4">Death domain-containing protein</fullName>
    </recommendedName>
</protein>
<comment type="caution">
    <text evidence="2">The sequence shown here is derived from an EMBL/GenBank/DDBJ whole genome shotgun (WGS) entry which is preliminary data.</text>
</comment>
<evidence type="ECO:0000313" key="3">
    <source>
        <dbReference type="Proteomes" id="UP000230750"/>
    </source>
</evidence>
<reference evidence="2 3" key="1">
    <citation type="journal article" date="2017" name="PLoS Biol.">
        <title>The sea cucumber genome provides insights into morphological evolution and visceral regeneration.</title>
        <authorList>
            <person name="Zhang X."/>
            <person name="Sun L."/>
            <person name="Yuan J."/>
            <person name="Sun Y."/>
            <person name="Gao Y."/>
            <person name="Zhang L."/>
            <person name="Li S."/>
            <person name="Dai H."/>
            <person name="Hamel J.F."/>
            <person name="Liu C."/>
            <person name="Yu Y."/>
            <person name="Liu S."/>
            <person name="Lin W."/>
            <person name="Guo K."/>
            <person name="Jin S."/>
            <person name="Xu P."/>
            <person name="Storey K.B."/>
            <person name="Huan P."/>
            <person name="Zhang T."/>
            <person name="Zhou Y."/>
            <person name="Zhang J."/>
            <person name="Lin C."/>
            <person name="Li X."/>
            <person name="Xing L."/>
            <person name="Huo D."/>
            <person name="Sun M."/>
            <person name="Wang L."/>
            <person name="Mercier A."/>
            <person name="Li F."/>
            <person name="Yang H."/>
            <person name="Xiang J."/>
        </authorList>
    </citation>
    <scope>NUCLEOTIDE SEQUENCE [LARGE SCALE GENOMIC DNA]</scope>
    <source>
        <strain evidence="2">Shaxun</strain>
        <tissue evidence="2">Muscle</tissue>
    </source>
</reference>
<accession>A0A2G8KZG2</accession>
<proteinExistence type="predicted"/>
<organism evidence="2 3">
    <name type="scientific">Stichopus japonicus</name>
    <name type="common">Sea cucumber</name>
    <dbReference type="NCBI Taxonomy" id="307972"/>
    <lineage>
        <taxon>Eukaryota</taxon>
        <taxon>Metazoa</taxon>
        <taxon>Echinodermata</taxon>
        <taxon>Eleutherozoa</taxon>
        <taxon>Echinozoa</taxon>
        <taxon>Holothuroidea</taxon>
        <taxon>Aspidochirotacea</taxon>
        <taxon>Aspidochirotida</taxon>
        <taxon>Stichopodidae</taxon>
        <taxon>Apostichopus</taxon>
    </lineage>
</organism>
<sequence length="163" mass="18528">MVNGLEKCLDHGAVTELAQLTEQDPDFVLKVDDLRRPFHHLMANWEKEGIVKEDDVDTLVELLDVLEAYEALDLVMEYKASFGGELTENSVSSKPQDIKPSVKCSSPREAATNIPSQEQEQQRTSSADHGRHFRILKGTTIEARNQLTQKNRCYPFFNRLVLI</sequence>
<evidence type="ECO:0008006" key="4">
    <source>
        <dbReference type="Google" id="ProtNLM"/>
    </source>
</evidence>
<evidence type="ECO:0000256" key="1">
    <source>
        <dbReference type="SAM" id="MobiDB-lite"/>
    </source>
</evidence>
<gene>
    <name evidence="2" type="ORF">BSL78_09696</name>
</gene>